<dbReference type="AlphaFoldDB" id="A0A8J3JS82"/>
<sequence>MGLALFTSRNSRRLTPHPPERAWTLAAFWGVAAMTVYAVPAAANGSFAMACALLSLPVLLGGFRRTLWVGVFVTDTALLMHDGRRLRTIAFEQVAALTLRPVGGPHQTLWVDLIDGSRYLSPARLGGTTGDPLALPLSRDQMSTLIAMLSLRLPQHTRVPSLPLP</sequence>
<accession>A0A8J3JS82</accession>
<name>A0A8J3JS82_9ACTN</name>
<dbReference type="Proteomes" id="UP000601223">
    <property type="component" value="Unassembled WGS sequence"/>
</dbReference>
<feature type="transmembrane region" description="Helical" evidence="1">
    <location>
        <begin position="21"/>
        <end position="39"/>
    </location>
</feature>
<keyword evidence="1" id="KW-1133">Transmembrane helix</keyword>
<evidence type="ECO:0000256" key="1">
    <source>
        <dbReference type="SAM" id="Phobius"/>
    </source>
</evidence>
<keyword evidence="1" id="KW-0812">Transmembrane</keyword>
<keyword evidence="1" id="KW-0472">Membrane</keyword>
<protein>
    <submittedName>
        <fullName evidence="2">Uncharacterized protein</fullName>
    </submittedName>
</protein>
<organism evidence="2 3">
    <name type="scientific">Catellatospora bangladeshensis</name>
    <dbReference type="NCBI Taxonomy" id="310355"/>
    <lineage>
        <taxon>Bacteria</taxon>
        <taxon>Bacillati</taxon>
        <taxon>Actinomycetota</taxon>
        <taxon>Actinomycetes</taxon>
        <taxon>Micromonosporales</taxon>
        <taxon>Micromonosporaceae</taxon>
        <taxon>Catellatospora</taxon>
    </lineage>
</organism>
<evidence type="ECO:0000313" key="2">
    <source>
        <dbReference type="EMBL" id="GIF85972.1"/>
    </source>
</evidence>
<reference evidence="2 3" key="1">
    <citation type="submission" date="2021-01" db="EMBL/GenBank/DDBJ databases">
        <title>Whole genome shotgun sequence of Catellatospora bangladeshensis NBRC 107357.</title>
        <authorList>
            <person name="Komaki H."/>
            <person name="Tamura T."/>
        </authorList>
    </citation>
    <scope>NUCLEOTIDE SEQUENCE [LARGE SCALE GENOMIC DNA]</scope>
    <source>
        <strain evidence="2 3">NBRC 107357</strain>
    </source>
</reference>
<dbReference type="EMBL" id="BONF01000056">
    <property type="protein sequence ID" value="GIF85972.1"/>
    <property type="molecule type" value="Genomic_DNA"/>
</dbReference>
<gene>
    <name evidence="2" type="ORF">Cba03nite_73210</name>
</gene>
<proteinExistence type="predicted"/>
<keyword evidence="3" id="KW-1185">Reference proteome</keyword>
<evidence type="ECO:0000313" key="3">
    <source>
        <dbReference type="Proteomes" id="UP000601223"/>
    </source>
</evidence>
<comment type="caution">
    <text evidence="2">The sequence shown here is derived from an EMBL/GenBank/DDBJ whole genome shotgun (WGS) entry which is preliminary data.</text>
</comment>
<dbReference type="RefSeq" id="WP_203756617.1">
    <property type="nucleotide sequence ID" value="NZ_BONF01000056.1"/>
</dbReference>